<reference evidence="9 10" key="1">
    <citation type="submission" date="2020-07" db="EMBL/GenBank/DDBJ databases">
        <title>Complete genome and description of Corynebacterium incognita strain Marseille-Q3630 sp. nov.</title>
        <authorList>
            <person name="Boxberger M."/>
        </authorList>
    </citation>
    <scope>NUCLEOTIDE SEQUENCE [LARGE SCALE GENOMIC DNA]</scope>
    <source>
        <strain evidence="9 10">Marseille-Q3630</strain>
    </source>
</reference>
<dbReference type="GO" id="GO:0016757">
    <property type="term" value="F:glycosyltransferase activity"/>
    <property type="evidence" value="ECO:0007669"/>
    <property type="project" value="UniProtKB-KW"/>
</dbReference>
<keyword evidence="3 9" id="KW-0808">Transferase</keyword>
<dbReference type="GO" id="GO:0016020">
    <property type="term" value="C:membrane"/>
    <property type="evidence" value="ECO:0007669"/>
    <property type="project" value="UniProtKB-SubCell"/>
</dbReference>
<dbReference type="EMBL" id="CP059404">
    <property type="protein sequence ID" value="QNE89596.1"/>
    <property type="molecule type" value="Genomic_DNA"/>
</dbReference>
<accession>A0A7G7CPT0</accession>
<keyword evidence="10" id="KW-1185">Reference proteome</keyword>
<feature type="transmembrane region" description="Helical" evidence="8">
    <location>
        <begin position="347"/>
        <end position="370"/>
    </location>
</feature>
<feature type="transmembrane region" description="Helical" evidence="8">
    <location>
        <begin position="59"/>
        <end position="83"/>
    </location>
</feature>
<protein>
    <submittedName>
        <fullName evidence="9">Polyprenol phosphomannose-dependent alpha 1,6 mannosyltransferase MptB</fullName>
    </submittedName>
</protein>
<evidence type="ECO:0000256" key="5">
    <source>
        <dbReference type="ARBA" id="ARBA00022989"/>
    </source>
</evidence>
<feature type="transmembrane region" description="Helical" evidence="8">
    <location>
        <begin position="306"/>
        <end position="335"/>
    </location>
</feature>
<feature type="transmembrane region" description="Helical" evidence="8">
    <location>
        <begin position="103"/>
        <end position="122"/>
    </location>
</feature>
<keyword evidence="4 8" id="KW-0812">Transmembrane</keyword>
<feature type="transmembrane region" description="Helical" evidence="8">
    <location>
        <begin position="230"/>
        <end position="252"/>
    </location>
</feature>
<feature type="transmembrane region" description="Helical" evidence="8">
    <location>
        <begin position="143"/>
        <end position="161"/>
    </location>
</feature>
<dbReference type="KEGG" id="cik:H0194_00525"/>
<keyword evidence="5 8" id="KW-1133">Transmembrane helix</keyword>
<gene>
    <name evidence="9" type="primary">mptB</name>
    <name evidence="9" type="ORF">H0194_00525</name>
</gene>
<evidence type="ECO:0000313" key="9">
    <source>
        <dbReference type="EMBL" id="QNE89596.1"/>
    </source>
</evidence>
<evidence type="ECO:0000256" key="2">
    <source>
        <dbReference type="ARBA" id="ARBA00022676"/>
    </source>
</evidence>
<evidence type="ECO:0000256" key="8">
    <source>
        <dbReference type="SAM" id="Phobius"/>
    </source>
</evidence>
<keyword evidence="6 8" id="KW-0472">Membrane</keyword>
<feature type="transmembrane region" description="Helical" evidence="8">
    <location>
        <begin position="514"/>
        <end position="535"/>
    </location>
</feature>
<feature type="transmembrane region" description="Helical" evidence="8">
    <location>
        <begin position="264"/>
        <end position="286"/>
    </location>
</feature>
<evidence type="ECO:0000256" key="4">
    <source>
        <dbReference type="ARBA" id="ARBA00022692"/>
    </source>
</evidence>
<dbReference type="InterPro" id="IPR049829">
    <property type="entry name" value="MptA/B-like"/>
</dbReference>
<dbReference type="Pfam" id="PF26314">
    <property type="entry name" value="MptA_B_family"/>
    <property type="match status" value="1"/>
</dbReference>
<feature type="transmembrane region" description="Helical" evidence="8">
    <location>
        <begin position="450"/>
        <end position="472"/>
    </location>
</feature>
<feature type="transmembrane region" description="Helical" evidence="8">
    <location>
        <begin position="417"/>
        <end position="438"/>
    </location>
</feature>
<evidence type="ECO:0000256" key="7">
    <source>
        <dbReference type="ARBA" id="ARBA00043987"/>
    </source>
</evidence>
<dbReference type="NCBIfam" id="NF038066">
    <property type="entry name" value="MptB"/>
    <property type="match status" value="1"/>
</dbReference>
<name>A0A7G7CPT0_9CORY</name>
<feature type="transmembrane region" description="Helical" evidence="8">
    <location>
        <begin position="390"/>
        <end position="410"/>
    </location>
</feature>
<comment type="subcellular location">
    <subcellularLocation>
        <location evidence="1">Membrane</location>
        <topology evidence="1">Multi-pass membrane protein</topology>
    </subcellularLocation>
</comment>
<proteinExistence type="inferred from homology"/>
<evidence type="ECO:0000256" key="3">
    <source>
        <dbReference type="ARBA" id="ARBA00022679"/>
    </source>
</evidence>
<dbReference type="Proteomes" id="UP000515743">
    <property type="component" value="Chromosome"/>
</dbReference>
<feature type="transmembrane region" description="Helical" evidence="8">
    <location>
        <begin position="484"/>
        <end position="502"/>
    </location>
</feature>
<sequence>MFRKSFRTIGGLDSILVNSLLRRLLSEAPSFGKATQLHTDAPATPAPERARQLHDVFHLRWLGTIGSILILVGALGAGALPVVNNPYFDVPGGALFSRMLHTSTAMVFVGVGFLVVAWMLLAPHVGAPLRKNAALHSISVPQLWRIWLSWVIPLVFAAPLFTQDIYSYLAQGSVVAHGMDPYAAGPVELLGADNDLARSVPFIWANSPSPYGPVALGIAAAISRVTGDSILWGVLLHRLCALLALVGAGWAITHLARRCRVQPVAALWLGLLNPLTLLHLVGGIHNESVLLGLLLVGLELGLRGKWSLFLVSGALIACAGAVKVTGFIALGFTGMALARELRTRTRWAIPIAIFVQLAILFVTLAAVTWLTGIPLGWVSGQGGAVTVRSWLSSSTAIGVGAGSIGMLLGLGDHTEAMLTLTRGAGVAVAGVFMVYMLWNTYKDRIHPVGALGVSTLVLVVLFPVVHPWYILWAVLPLSAWANRLFFRVPVVAYSAFMAFVVLPRGSSLPPSSVVVVYALTVVFLLATLAVALLYWRRSGLH</sequence>
<organism evidence="9 10">
    <name type="scientific">Corynebacterium incognita</name>
    <dbReference type="NCBI Taxonomy" id="2754725"/>
    <lineage>
        <taxon>Bacteria</taxon>
        <taxon>Bacillati</taxon>
        <taxon>Actinomycetota</taxon>
        <taxon>Actinomycetes</taxon>
        <taxon>Mycobacteriales</taxon>
        <taxon>Corynebacteriaceae</taxon>
        <taxon>Corynebacterium</taxon>
    </lineage>
</organism>
<evidence type="ECO:0000256" key="1">
    <source>
        <dbReference type="ARBA" id="ARBA00004141"/>
    </source>
</evidence>
<keyword evidence="2 9" id="KW-0328">Glycosyltransferase</keyword>
<evidence type="ECO:0000313" key="10">
    <source>
        <dbReference type="Proteomes" id="UP000515743"/>
    </source>
</evidence>
<comment type="similarity">
    <text evidence="7">Belongs to the MptA/B family.</text>
</comment>
<evidence type="ECO:0000256" key="6">
    <source>
        <dbReference type="ARBA" id="ARBA00023136"/>
    </source>
</evidence>
<dbReference type="AlphaFoldDB" id="A0A7G7CPT0"/>